<gene>
    <name evidence="2" type="ORF">IKE_05287</name>
</gene>
<reference evidence="2 3" key="1">
    <citation type="submission" date="2012-12" db="EMBL/GenBank/DDBJ databases">
        <title>The Genome Sequence of Bacillus cereus VD196.</title>
        <authorList>
            <consortium name="The Broad Institute Genome Sequencing Platform"/>
            <consortium name="The Broad Institute Genome Sequencing Center for Infectious Disease"/>
            <person name="Feldgarden M."/>
            <person name="Van der Auwera G.A."/>
            <person name="Mahillon J."/>
            <person name="Duprez V."/>
            <person name="Timmery S."/>
            <person name="Mattelet C."/>
            <person name="Dierick K."/>
            <person name="Sun M."/>
            <person name="Yu Z."/>
            <person name="Zhu L."/>
            <person name="Hu X."/>
            <person name="Shank E.B."/>
            <person name="Swiecicka I."/>
            <person name="Hansen B.M."/>
            <person name="Andrup L."/>
            <person name="Walker B."/>
            <person name="Young S.K."/>
            <person name="Zeng Q."/>
            <person name="Gargeya S."/>
            <person name="Fitzgerald M."/>
            <person name="Haas B."/>
            <person name="Abouelleil A."/>
            <person name="Alvarado L."/>
            <person name="Arachchi H.M."/>
            <person name="Berlin A.M."/>
            <person name="Chapman S.B."/>
            <person name="Dewar J."/>
            <person name="Goldberg J."/>
            <person name="Griggs A."/>
            <person name="Gujja S."/>
            <person name="Hansen M."/>
            <person name="Howarth C."/>
            <person name="Imamovic A."/>
            <person name="Larimer J."/>
            <person name="McCowan C."/>
            <person name="Murphy C."/>
            <person name="Neiman D."/>
            <person name="Pearson M."/>
            <person name="Priest M."/>
            <person name="Roberts A."/>
            <person name="Saif S."/>
            <person name="Shea T."/>
            <person name="Sisk P."/>
            <person name="Sykes S."/>
            <person name="Wortman J."/>
            <person name="Nusbaum C."/>
            <person name="Birren B."/>
        </authorList>
    </citation>
    <scope>NUCLEOTIDE SEQUENCE [LARGE SCALE GENOMIC DNA]</scope>
    <source>
        <strain evidence="2 3">VD196</strain>
    </source>
</reference>
<dbReference type="Proteomes" id="UP000014023">
    <property type="component" value="Unassembled WGS sequence"/>
</dbReference>
<dbReference type="Gene3D" id="4.10.91.20">
    <property type="match status" value="1"/>
</dbReference>
<comment type="caution">
    <text evidence="2">The sequence shown here is derived from an EMBL/GenBank/DDBJ whole genome shotgun (WGS) entry which is preliminary data.</text>
</comment>
<dbReference type="EMBL" id="AHFL01000039">
    <property type="protein sequence ID" value="EOO63367.1"/>
    <property type="molecule type" value="Genomic_DNA"/>
</dbReference>
<dbReference type="RefSeq" id="WP_000348758.1">
    <property type="nucleotide sequence ID" value="NZ_KB976268.1"/>
</dbReference>
<evidence type="ECO:0000313" key="3">
    <source>
        <dbReference type="Proteomes" id="UP000014023"/>
    </source>
</evidence>
<name>A0A9W5V6L6_BACCE</name>
<evidence type="ECO:0000256" key="1">
    <source>
        <dbReference type="SAM" id="MobiDB-lite"/>
    </source>
</evidence>
<protein>
    <recommendedName>
        <fullName evidence="4">Catalase</fullName>
    </recommendedName>
</protein>
<proteinExistence type="predicted"/>
<feature type="compositionally biased region" description="Basic and acidic residues" evidence="1">
    <location>
        <begin position="1"/>
        <end position="10"/>
    </location>
</feature>
<dbReference type="AlphaFoldDB" id="A0A9W5V6L6"/>
<feature type="region of interest" description="Disordered" evidence="1">
    <location>
        <begin position="1"/>
        <end position="29"/>
    </location>
</feature>
<evidence type="ECO:0000313" key="2">
    <source>
        <dbReference type="EMBL" id="EOO63367.1"/>
    </source>
</evidence>
<accession>A0A9W5V6L6</accession>
<sequence>MDGKKNKKTEQLQSFMRENEGKEITTNTGIKISNDENSLTASDRFRTIRHSAGNAKWTVGSK</sequence>
<evidence type="ECO:0008006" key="4">
    <source>
        <dbReference type="Google" id="ProtNLM"/>
    </source>
</evidence>
<organism evidence="2 3">
    <name type="scientific">Bacillus cereus VD196</name>
    <dbReference type="NCBI Taxonomy" id="1053243"/>
    <lineage>
        <taxon>Bacteria</taxon>
        <taxon>Bacillati</taxon>
        <taxon>Bacillota</taxon>
        <taxon>Bacilli</taxon>
        <taxon>Bacillales</taxon>
        <taxon>Bacillaceae</taxon>
        <taxon>Bacillus</taxon>
        <taxon>Bacillus cereus group</taxon>
    </lineage>
</organism>